<dbReference type="RefSeq" id="WP_015955113.1">
    <property type="nucleotide sequence ID" value="NC_011729.1"/>
</dbReference>
<keyword evidence="2" id="KW-1133">Transmembrane helix</keyword>
<dbReference type="EMBL" id="CP001291">
    <property type="protein sequence ID" value="ACK71516.1"/>
    <property type="molecule type" value="Genomic_DNA"/>
</dbReference>
<dbReference type="HOGENOM" id="CLU_2536975_0_0_3"/>
<dbReference type="STRING" id="65393.PCC7424_3114"/>
<gene>
    <name evidence="3" type="ordered locus">PCC7424_3114</name>
</gene>
<evidence type="ECO:0000256" key="2">
    <source>
        <dbReference type="SAM" id="Phobius"/>
    </source>
</evidence>
<keyword evidence="4" id="KW-1185">Reference proteome</keyword>
<evidence type="ECO:0000256" key="1">
    <source>
        <dbReference type="SAM" id="MobiDB-lite"/>
    </source>
</evidence>
<keyword evidence="2" id="KW-0472">Membrane</keyword>
<feature type="transmembrane region" description="Helical" evidence="2">
    <location>
        <begin position="42"/>
        <end position="65"/>
    </location>
</feature>
<sequence>MNQNPNDFDNNQFLNSSSLQSNQIDNLSPAEREAVKKKAKRWFIILLIVGLTLGGIVAVGVVKILNELGLTNKPDQPVFQINK</sequence>
<name>B7KBG0_GLOC7</name>
<feature type="region of interest" description="Disordered" evidence="1">
    <location>
        <begin position="1"/>
        <end position="25"/>
    </location>
</feature>
<organism evidence="3 4">
    <name type="scientific">Gloeothece citriformis (strain PCC 7424)</name>
    <name type="common">Cyanothece sp. (strain PCC 7424)</name>
    <dbReference type="NCBI Taxonomy" id="65393"/>
    <lineage>
        <taxon>Bacteria</taxon>
        <taxon>Bacillati</taxon>
        <taxon>Cyanobacteriota</taxon>
        <taxon>Cyanophyceae</taxon>
        <taxon>Oscillatoriophycideae</taxon>
        <taxon>Chroococcales</taxon>
        <taxon>Aphanothecaceae</taxon>
        <taxon>Gloeothece</taxon>
        <taxon>Gloeothece citriformis</taxon>
    </lineage>
</organism>
<keyword evidence="2" id="KW-0812">Transmembrane</keyword>
<reference evidence="4" key="1">
    <citation type="journal article" date="2011" name="MBio">
        <title>Novel metabolic attributes of the genus Cyanothece, comprising a group of unicellular nitrogen-fixing Cyanobacteria.</title>
        <authorList>
            <person name="Bandyopadhyay A."/>
            <person name="Elvitigala T."/>
            <person name="Welsh E."/>
            <person name="Stockel J."/>
            <person name="Liberton M."/>
            <person name="Min H."/>
            <person name="Sherman L.A."/>
            <person name="Pakrasi H.B."/>
        </authorList>
    </citation>
    <scope>NUCLEOTIDE SEQUENCE [LARGE SCALE GENOMIC DNA]</scope>
    <source>
        <strain evidence="4">PCC 7424</strain>
    </source>
</reference>
<accession>B7KBG0</accession>
<protein>
    <submittedName>
        <fullName evidence="3">Uncharacterized protein</fullName>
    </submittedName>
</protein>
<evidence type="ECO:0000313" key="4">
    <source>
        <dbReference type="Proteomes" id="UP000002384"/>
    </source>
</evidence>
<dbReference type="AlphaFoldDB" id="B7KBG0"/>
<evidence type="ECO:0000313" key="3">
    <source>
        <dbReference type="EMBL" id="ACK71516.1"/>
    </source>
</evidence>
<dbReference type="eggNOG" id="ENOG5030Z1U">
    <property type="taxonomic scope" value="Bacteria"/>
</dbReference>
<proteinExistence type="predicted"/>
<dbReference type="KEGG" id="cyc:PCC7424_3114"/>
<dbReference type="Proteomes" id="UP000002384">
    <property type="component" value="Chromosome"/>
</dbReference>